<organism evidence="1">
    <name type="scientific">marine metagenome</name>
    <dbReference type="NCBI Taxonomy" id="408172"/>
    <lineage>
        <taxon>unclassified sequences</taxon>
        <taxon>metagenomes</taxon>
        <taxon>ecological metagenomes</taxon>
    </lineage>
</organism>
<accession>A0A381ZLX8</accession>
<dbReference type="AlphaFoldDB" id="A0A381ZLX8"/>
<evidence type="ECO:0008006" key="2">
    <source>
        <dbReference type="Google" id="ProtNLM"/>
    </source>
</evidence>
<reference evidence="1" key="1">
    <citation type="submission" date="2018-05" db="EMBL/GenBank/DDBJ databases">
        <authorList>
            <person name="Lanie J.A."/>
            <person name="Ng W.-L."/>
            <person name="Kazmierczak K.M."/>
            <person name="Andrzejewski T.M."/>
            <person name="Davidsen T.M."/>
            <person name="Wayne K.J."/>
            <person name="Tettelin H."/>
            <person name="Glass J.I."/>
            <person name="Rusch D."/>
            <person name="Podicherti R."/>
            <person name="Tsui H.-C.T."/>
            <person name="Winkler M.E."/>
        </authorList>
    </citation>
    <scope>NUCLEOTIDE SEQUENCE</scope>
</reference>
<protein>
    <recommendedName>
        <fullName evidence="2">SAP domain-containing protein</fullName>
    </recommendedName>
</protein>
<proteinExistence type="predicted"/>
<name>A0A381ZLX8_9ZZZZ</name>
<sequence>MSLTLLDIELFPFCLINMGKGLYNRAICFVAFSQIGDTSMDFEEFLQHFRSDDLSYALKSLKLPTTGNKPDRVSRLSDLEKTGAEVKNILRAFRVDDVKRAAKSVGLL</sequence>
<evidence type="ECO:0000313" key="1">
    <source>
        <dbReference type="EMBL" id="SVA90296.1"/>
    </source>
</evidence>
<gene>
    <name evidence="1" type="ORF">METZ01_LOCUS143150</name>
</gene>
<dbReference type="EMBL" id="UINC01021855">
    <property type="protein sequence ID" value="SVA90296.1"/>
    <property type="molecule type" value="Genomic_DNA"/>
</dbReference>